<evidence type="ECO:0000313" key="2">
    <source>
        <dbReference type="Proteomes" id="UP000648187"/>
    </source>
</evidence>
<reference evidence="1" key="1">
    <citation type="submission" date="2020-08" db="EMBL/GenBank/DDBJ databases">
        <title>Spodoptera exigua strain:BAW_Kor-Di-RS1 Genome sequencing and assembly.</title>
        <authorList>
            <person name="Kim J."/>
            <person name="Nam H.Y."/>
            <person name="Kwon M."/>
            <person name="Choi J.H."/>
            <person name="Cho S.R."/>
            <person name="Kim G.-H."/>
        </authorList>
    </citation>
    <scope>NUCLEOTIDE SEQUENCE</scope>
    <source>
        <strain evidence="1">BAW_Kor-Di-RS1</strain>
        <tissue evidence="1">Whole-body</tissue>
    </source>
</reference>
<sequence>MVFCKQYARITEKWQMNLADHPITQTPRAPHVDVWTVRIKPRSNITQIAIAQRLHPLPQAQYNF</sequence>
<protein>
    <submittedName>
        <fullName evidence="1">Uncharacterized protein</fullName>
    </submittedName>
</protein>
<accession>A0A835GQU6</accession>
<gene>
    <name evidence="1" type="ORF">HW555_000858</name>
</gene>
<name>A0A835GQU6_SPOEX</name>
<dbReference type="Proteomes" id="UP000648187">
    <property type="component" value="Unassembled WGS sequence"/>
</dbReference>
<evidence type="ECO:0000313" key="1">
    <source>
        <dbReference type="EMBL" id="KAF9423800.1"/>
    </source>
</evidence>
<keyword evidence="2" id="KW-1185">Reference proteome</keyword>
<comment type="caution">
    <text evidence="1">The sequence shown here is derived from an EMBL/GenBank/DDBJ whole genome shotgun (WGS) entry which is preliminary data.</text>
</comment>
<dbReference type="EMBL" id="JACKWZ010000006">
    <property type="protein sequence ID" value="KAF9423800.1"/>
    <property type="molecule type" value="Genomic_DNA"/>
</dbReference>
<proteinExistence type="predicted"/>
<dbReference type="AlphaFoldDB" id="A0A835GQU6"/>
<organism evidence="1 2">
    <name type="scientific">Spodoptera exigua</name>
    <name type="common">Beet armyworm</name>
    <name type="synonym">Noctua fulgens</name>
    <dbReference type="NCBI Taxonomy" id="7107"/>
    <lineage>
        <taxon>Eukaryota</taxon>
        <taxon>Metazoa</taxon>
        <taxon>Ecdysozoa</taxon>
        <taxon>Arthropoda</taxon>
        <taxon>Hexapoda</taxon>
        <taxon>Insecta</taxon>
        <taxon>Pterygota</taxon>
        <taxon>Neoptera</taxon>
        <taxon>Endopterygota</taxon>
        <taxon>Lepidoptera</taxon>
        <taxon>Glossata</taxon>
        <taxon>Ditrysia</taxon>
        <taxon>Noctuoidea</taxon>
        <taxon>Noctuidae</taxon>
        <taxon>Amphipyrinae</taxon>
        <taxon>Spodoptera</taxon>
    </lineage>
</organism>